<comment type="caution">
    <text evidence="1">The sequence shown here is derived from an EMBL/GenBank/DDBJ whole genome shotgun (WGS) entry which is preliminary data.</text>
</comment>
<organism evidence="1 2">
    <name type="scientific">Legionella lytica</name>
    <dbReference type="NCBI Taxonomy" id="96232"/>
    <lineage>
        <taxon>Bacteria</taxon>
        <taxon>Pseudomonadati</taxon>
        <taxon>Pseudomonadota</taxon>
        <taxon>Gammaproteobacteria</taxon>
        <taxon>Legionellales</taxon>
        <taxon>Legionellaceae</taxon>
        <taxon>Legionella</taxon>
    </lineage>
</organism>
<accession>A0ABW8D2L0</accession>
<reference evidence="1 2" key="1">
    <citation type="submission" date="2024-08" db="EMBL/GenBank/DDBJ databases">
        <title>Draft Genome Sequence of Legionella lytica strain DSB2004, Isolated From a Fire Sprinkler System.</title>
        <authorList>
            <person name="Everhart A.D."/>
            <person name="Kidane D.T."/>
            <person name="Farone A.L."/>
            <person name="Farone M.B."/>
        </authorList>
    </citation>
    <scope>NUCLEOTIDE SEQUENCE [LARGE SCALE GENOMIC DNA]</scope>
    <source>
        <strain evidence="1 2">DSB2004</strain>
    </source>
</reference>
<name>A0ABW8D2L0_9GAMM</name>
<dbReference type="RefSeq" id="WP_400185395.1">
    <property type="nucleotide sequence ID" value="NZ_JBGORX010000001.1"/>
</dbReference>
<evidence type="ECO:0000313" key="1">
    <source>
        <dbReference type="EMBL" id="MFJ1266944.1"/>
    </source>
</evidence>
<gene>
    <name evidence="1" type="ORF">ACD661_00075</name>
</gene>
<dbReference type="Proteomes" id="UP001615550">
    <property type="component" value="Unassembled WGS sequence"/>
</dbReference>
<dbReference type="EMBL" id="JBGORX010000001">
    <property type="protein sequence ID" value="MFJ1266944.1"/>
    <property type="molecule type" value="Genomic_DNA"/>
</dbReference>
<evidence type="ECO:0000313" key="2">
    <source>
        <dbReference type="Proteomes" id="UP001615550"/>
    </source>
</evidence>
<keyword evidence="2" id="KW-1185">Reference proteome</keyword>
<sequence length="59" mass="6958">MMAFWEAKVLSHRIMPQMLRATPAILNERYYDLATLTKLNKARETREDLYPGKFNLDAN</sequence>
<proteinExistence type="predicted"/>
<protein>
    <submittedName>
        <fullName evidence="1">Uncharacterized protein</fullName>
    </submittedName>
</protein>